<dbReference type="Proteomes" id="UP001163321">
    <property type="component" value="Chromosome 12"/>
</dbReference>
<sequence length="166" mass="17935">MDGCVNERVIQKLSVQPPSAFLVVNYFKVNWETDGTQEADPLALTPPRTGATVIRASVSRSEFTALFASAPQSSANPPYLPCVPSSNPSTEATATAPAALQASVSRRTSDQTAQAPQKTWDSPPAAPASASNATQSIPDFDELTARFERLRQRQDRHDPKNLSFTF</sequence>
<comment type="caution">
    <text evidence="1">The sequence shown here is derived from an EMBL/GenBank/DDBJ whole genome shotgun (WGS) entry which is preliminary data.</text>
</comment>
<gene>
    <name evidence="1" type="ORF">PsorP6_011517</name>
</gene>
<organism evidence="1 2">
    <name type="scientific">Peronosclerospora sorghi</name>
    <dbReference type="NCBI Taxonomy" id="230839"/>
    <lineage>
        <taxon>Eukaryota</taxon>
        <taxon>Sar</taxon>
        <taxon>Stramenopiles</taxon>
        <taxon>Oomycota</taxon>
        <taxon>Peronosporomycetes</taxon>
        <taxon>Peronosporales</taxon>
        <taxon>Peronosporaceae</taxon>
        <taxon>Peronosclerospora</taxon>
    </lineage>
</organism>
<name>A0ACC0WMH2_9STRA</name>
<protein>
    <submittedName>
        <fullName evidence="1">Uncharacterized protein</fullName>
    </submittedName>
</protein>
<proteinExistence type="predicted"/>
<dbReference type="EMBL" id="CM047591">
    <property type="protein sequence ID" value="KAI9918936.1"/>
    <property type="molecule type" value="Genomic_DNA"/>
</dbReference>
<evidence type="ECO:0000313" key="1">
    <source>
        <dbReference type="EMBL" id="KAI9918936.1"/>
    </source>
</evidence>
<reference evidence="1 2" key="1">
    <citation type="journal article" date="2022" name="bioRxiv">
        <title>The genome of the oomycete Peronosclerospora sorghi, a cosmopolitan pathogen of maize and sorghum, is inflated with dispersed pseudogenes.</title>
        <authorList>
            <person name="Fletcher K."/>
            <person name="Martin F."/>
            <person name="Isakeit T."/>
            <person name="Cavanaugh K."/>
            <person name="Magill C."/>
            <person name="Michelmore R."/>
        </authorList>
    </citation>
    <scope>NUCLEOTIDE SEQUENCE [LARGE SCALE GENOMIC DNA]</scope>
    <source>
        <strain evidence="1">P6</strain>
    </source>
</reference>
<keyword evidence="2" id="KW-1185">Reference proteome</keyword>
<accession>A0ACC0WMH2</accession>
<evidence type="ECO:0000313" key="2">
    <source>
        <dbReference type="Proteomes" id="UP001163321"/>
    </source>
</evidence>